<protein>
    <recommendedName>
        <fullName evidence="3">Transmembrane anchor protein</fullName>
    </recommendedName>
</protein>
<keyword evidence="2" id="KW-1185">Reference proteome</keyword>
<gene>
    <name evidence="1" type="ORF">Tchl_3053</name>
</gene>
<accession>A0A1L6FGI3</accession>
<sequence length="230" mass="24164">MYNTDLPRRAELPSTGKLLRSTALAALIAGGLLVTTVLPAEYGIDPTGIGRALGLTPMGEIKMSLAAEARAEERVATETAPAQPVAVAPTVRAEAAPVPAPAPAPVAVAALPPAAVAPEPVAGRQDTVTVTLKPGQGAEVKLTMNKDSRVRYEWASAGGPVNFDTHGDPYDAPKNFYHGYGKGRNELGNQGDLVAAFDGKHGWFWRNRSGSDVTVTLKTQGDYTKIERVL</sequence>
<reference evidence="1 2" key="1">
    <citation type="submission" date="2016-12" db="EMBL/GenBank/DDBJ databases">
        <title>Complete genome sequence of Thauera chlorobenzoica, a Betaproteobacterium degrading haloaromatics anaerobically to CO2 and halides.</title>
        <authorList>
            <person name="Goris T."/>
            <person name="Mergelsberg M."/>
            <person name="Boll M."/>
        </authorList>
    </citation>
    <scope>NUCLEOTIDE SEQUENCE [LARGE SCALE GENOMIC DNA]</scope>
    <source>
        <strain evidence="1 2">3CB1</strain>
    </source>
</reference>
<evidence type="ECO:0008006" key="3">
    <source>
        <dbReference type="Google" id="ProtNLM"/>
    </source>
</evidence>
<name>A0A1L6FGI3_9RHOO</name>
<dbReference type="EMBL" id="CP018839">
    <property type="protein sequence ID" value="APR05866.1"/>
    <property type="molecule type" value="Genomic_DNA"/>
</dbReference>
<proteinExistence type="predicted"/>
<dbReference type="OrthoDB" id="952847at2"/>
<dbReference type="AlphaFoldDB" id="A0A1L6FGI3"/>
<dbReference type="Proteomes" id="UP000185739">
    <property type="component" value="Chromosome"/>
</dbReference>
<dbReference type="STRING" id="96773.Tchl_3053"/>
<evidence type="ECO:0000313" key="2">
    <source>
        <dbReference type="Proteomes" id="UP000185739"/>
    </source>
</evidence>
<dbReference type="KEGG" id="tcl:Tchl_3053"/>
<dbReference type="RefSeq" id="WP_004265716.1">
    <property type="nucleotide sequence ID" value="NZ_CP018839.1"/>
</dbReference>
<evidence type="ECO:0000313" key="1">
    <source>
        <dbReference type="EMBL" id="APR05866.1"/>
    </source>
</evidence>
<organism evidence="1 2">
    <name type="scientific">Thauera chlorobenzoica</name>
    <dbReference type="NCBI Taxonomy" id="96773"/>
    <lineage>
        <taxon>Bacteria</taxon>
        <taxon>Pseudomonadati</taxon>
        <taxon>Pseudomonadota</taxon>
        <taxon>Betaproteobacteria</taxon>
        <taxon>Rhodocyclales</taxon>
        <taxon>Zoogloeaceae</taxon>
        <taxon>Thauera</taxon>
    </lineage>
</organism>